<dbReference type="SMART" id="SM00225">
    <property type="entry name" value="BTB"/>
    <property type="match status" value="1"/>
</dbReference>
<dbReference type="PROSITE" id="PS50097">
    <property type="entry name" value="BTB"/>
    <property type="match status" value="1"/>
</dbReference>
<keyword evidence="3" id="KW-1185">Reference proteome</keyword>
<name>A0A7M7M8R1_VARDE</name>
<dbReference type="PANTHER" id="PTHR45632">
    <property type="entry name" value="LD33804P"/>
    <property type="match status" value="1"/>
</dbReference>
<dbReference type="InterPro" id="IPR000210">
    <property type="entry name" value="BTB/POZ_dom"/>
</dbReference>
<dbReference type="Gene3D" id="3.30.710.10">
    <property type="entry name" value="Potassium Channel Kv1.1, Chain A"/>
    <property type="match status" value="1"/>
</dbReference>
<feature type="domain" description="BTB" evidence="1">
    <location>
        <begin position="30"/>
        <end position="92"/>
    </location>
</feature>
<dbReference type="InterPro" id="IPR011333">
    <property type="entry name" value="SKP1/BTB/POZ_sf"/>
</dbReference>
<reference evidence="2" key="1">
    <citation type="submission" date="2021-01" db="UniProtKB">
        <authorList>
            <consortium name="EnsemblMetazoa"/>
        </authorList>
    </citation>
    <scope>IDENTIFICATION</scope>
</reference>
<dbReference type="SUPFAM" id="SSF54695">
    <property type="entry name" value="POZ domain"/>
    <property type="match status" value="1"/>
</dbReference>
<dbReference type="RefSeq" id="XP_022644311.1">
    <property type="nucleotide sequence ID" value="XM_022788576.1"/>
</dbReference>
<dbReference type="EnsemblMetazoa" id="XM_022788576">
    <property type="protein sequence ID" value="XP_022644311"/>
    <property type="gene ID" value="LOC111243279"/>
</dbReference>
<dbReference type="GeneID" id="111243279"/>
<sequence length="472" mass="54186">MTASVSHHEEAFGLNVLNSVREMQQQGAWCDARITCANGRVLCVHRVLLAAVSPYFREKFAQQYVNINVQFGSDVMIQLVKYCYSGEISIGIKISLDIYLAARKFQLHALYATAERHLLNNLESIVSSGRFRGLDVEAFEQVVEHLPISNARQISMIFRALVSWLEYDHNGRLPWFASMMTRIGEKYGSKGYYNFRILAKDHKEPLQSLQTITCRTKYMLLRDAIYSYEDSVLNEVQWSDLMCERKKPNCALVVPLCLQAGLFLSVHKTNDGRLRLSRHWYGSTIAHGDIKVVTQNQMYVVDCKNAVRILRVDSGQFLMADTSKRVPAALDQIYNISADQYDRLVIYGSRDGQKMLTYDCAGASLTLEEPDRVARALDVVHIPGTQILYQVWSGHLEEIHITKDRCVPRWPKRVIFLPKDTQVRRILHTFCDKQGIVILVQDVWSSRHSVLRYSQNQWEMLLQLDGLELGVF</sequence>
<dbReference type="InParanoid" id="A0A7M7M8R1"/>
<dbReference type="Proteomes" id="UP000594260">
    <property type="component" value="Unplaced"/>
</dbReference>
<dbReference type="AlphaFoldDB" id="A0A7M7M8R1"/>
<protein>
    <recommendedName>
        <fullName evidence="1">BTB domain-containing protein</fullName>
    </recommendedName>
</protein>
<dbReference type="KEGG" id="vde:111243279"/>
<organism evidence="2 3">
    <name type="scientific">Varroa destructor</name>
    <name type="common">Honeybee mite</name>
    <dbReference type="NCBI Taxonomy" id="109461"/>
    <lineage>
        <taxon>Eukaryota</taxon>
        <taxon>Metazoa</taxon>
        <taxon>Ecdysozoa</taxon>
        <taxon>Arthropoda</taxon>
        <taxon>Chelicerata</taxon>
        <taxon>Arachnida</taxon>
        <taxon>Acari</taxon>
        <taxon>Parasitiformes</taxon>
        <taxon>Mesostigmata</taxon>
        <taxon>Gamasina</taxon>
        <taxon>Dermanyssoidea</taxon>
        <taxon>Varroidae</taxon>
        <taxon>Varroa</taxon>
    </lineage>
</organism>
<dbReference type="Pfam" id="PF00651">
    <property type="entry name" value="BTB"/>
    <property type="match status" value="1"/>
</dbReference>
<dbReference type="OrthoDB" id="6482909at2759"/>
<evidence type="ECO:0000259" key="1">
    <source>
        <dbReference type="PROSITE" id="PS50097"/>
    </source>
</evidence>
<accession>A0A7M7M8R1</accession>
<evidence type="ECO:0000313" key="2">
    <source>
        <dbReference type="EnsemblMetazoa" id="XP_022644311"/>
    </source>
</evidence>
<evidence type="ECO:0000313" key="3">
    <source>
        <dbReference type="Proteomes" id="UP000594260"/>
    </source>
</evidence>
<dbReference type="CDD" id="cd18186">
    <property type="entry name" value="BTB_POZ_ZBTB_KLHL-like"/>
    <property type="match status" value="1"/>
</dbReference>
<proteinExistence type="predicted"/>